<feature type="region of interest" description="Disordered" evidence="1">
    <location>
        <begin position="422"/>
        <end position="449"/>
    </location>
</feature>
<gene>
    <name evidence="2" type="ORF">PSON_ATCC_30995.1.T0840108</name>
</gene>
<dbReference type="PANTHER" id="PTHR37028:SF4">
    <property type="entry name" value="ALMS MOTIF DOMAIN-CONTAINING PROTEIN"/>
    <property type="match status" value="1"/>
</dbReference>
<dbReference type="AlphaFoldDB" id="A0A8S1PQL8"/>
<evidence type="ECO:0000313" key="3">
    <source>
        <dbReference type="Proteomes" id="UP000692954"/>
    </source>
</evidence>
<organism evidence="2 3">
    <name type="scientific">Paramecium sonneborni</name>
    <dbReference type="NCBI Taxonomy" id="65129"/>
    <lineage>
        <taxon>Eukaryota</taxon>
        <taxon>Sar</taxon>
        <taxon>Alveolata</taxon>
        <taxon>Ciliophora</taxon>
        <taxon>Intramacronucleata</taxon>
        <taxon>Oligohymenophorea</taxon>
        <taxon>Peniculida</taxon>
        <taxon>Parameciidae</taxon>
        <taxon>Paramecium</taxon>
    </lineage>
</organism>
<feature type="compositionally biased region" description="Polar residues" evidence="1">
    <location>
        <begin position="423"/>
        <end position="439"/>
    </location>
</feature>
<dbReference type="EMBL" id="CAJJDN010000084">
    <property type="protein sequence ID" value="CAD8105346.1"/>
    <property type="molecule type" value="Genomic_DNA"/>
</dbReference>
<dbReference type="PANTHER" id="PTHR37028">
    <property type="entry name" value="UNNAMED PRODUCT-RELATED"/>
    <property type="match status" value="1"/>
</dbReference>
<dbReference type="Proteomes" id="UP000692954">
    <property type="component" value="Unassembled WGS sequence"/>
</dbReference>
<sequence>MAQFIEYLIEIGIITNKSKISTNNMMFELSDYLKNLTASDSFDMANRIYDSWKLKQNTKQNPKSLIRLITKMLYAKPFKILYSHSNSQKILNNFQQLSISQKSPSNQQIQYQSPVNKQTLNSMGLNDTCERLYQDGIAQKVKKEYLEQEQCKQELRDCTFKPQITSDNIGSNETEVFDRLYKTQLASKNDFSEIKQKQEVSQCTFTPQINKQSSMSNYQPLEQIFDRLFQESINRNNMKLSLAPTSEERELQSCTFKPQISSRQLDRSGDDIFLRLHNESAEKQQIKAFQKIESEAKELESCTFKPKIKNYSNFSPSSQPAFDRLYMLSSKSRQIGLEENQKRQKTNPKTKEHSVGNNESLYERMKNHVNKRKRTLNLIQQEYDKELTFKPNLNLRQGNLQSRLESRNQSIISVKSETKLKQHLNTSQTQQTRLYNTRKSQQDKENDNQSMFTETAHFKNDFQQKQSVQDLKI</sequence>
<comment type="caution">
    <text evidence="2">The sequence shown here is derived from an EMBL/GenBank/DDBJ whole genome shotgun (WGS) entry which is preliminary data.</text>
</comment>
<evidence type="ECO:0000313" key="2">
    <source>
        <dbReference type="EMBL" id="CAD8105346.1"/>
    </source>
</evidence>
<protein>
    <submittedName>
        <fullName evidence="2">Uncharacterized protein</fullName>
    </submittedName>
</protein>
<proteinExistence type="predicted"/>
<feature type="region of interest" description="Disordered" evidence="1">
    <location>
        <begin position="337"/>
        <end position="361"/>
    </location>
</feature>
<reference evidence="2" key="1">
    <citation type="submission" date="2021-01" db="EMBL/GenBank/DDBJ databases">
        <authorList>
            <consortium name="Genoscope - CEA"/>
            <person name="William W."/>
        </authorList>
    </citation>
    <scope>NUCLEOTIDE SEQUENCE</scope>
</reference>
<name>A0A8S1PQL8_9CILI</name>
<keyword evidence="3" id="KW-1185">Reference proteome</keyword>
<dbReference type="OrthoDB" id="299616at2759"/>
<accession>A0A8S1PQL8</accession>
<evidence type="ECO:0000256" key="1">
    <source>
        <dbReference type="SAM" id="MobiDB-lite"/>
    </source>
</evidence>